<dbReference type="InterPro" id="IPR024735">
    <property type="entry name" value="TcpC"/>
</dbReference>
<dbReference type="Pfam" id="PF12642">
    <property type="entry name" value="TpcC"/>
    <property type="match status" value="1"/>
</dbReference>
<dbReference type="Gene3D" id="2.40.50.390">
    <property type="entry name" value="Conjugative transposon protein, DUF961"/>
    <property type="match status" value="1"/>
</dbReference>
<dbReference type="AlphaFoldDB" id="A0A059V6K0"/>
<dbReference type="InterPro" id="IPR038620">
    <property type="entry name" value="YdcP-like_sf"/>
</dbReference>
<name>A0A059V6K0_STRMT</name>
<dbReference type="CDD" id="cd16386">
    <property type="entry name" value="TcpC_N"/>
    <property type="match status" value="1"/>
</dbReference>
<dbReference type="Pfam" id="PF06125">
    <property type="entry name" value="DUF961"/>
    <property type="match status" value="1"/>
</dbReference>
<gene>
    <name evidence="1" type="ORF">Tn6227_orf2</name>
</gene>
<sequence>MELKFVIPNMEKTFGNLEFAGEDKVVQRRINGRLTVLSRSYNLYSDVQRADDIVVVFPAEAGEKHFGFAIFKHFTAIDTHTIHETTIIEKEYVDTHHVENFVENFAKVYYSWEQSDKSIDNRMESLKGYLTDELQALNVDTVRKDIPVSSSVRGFQIWTVEPTGDNEFNVTYSVDQLITEGENTKTVHSAYIVSVYVDGSGNMVLVKNPTITNIPKKSSYKPKAIESEGTVDSITTNEINEFLTTFFKLYPTATASELSYYVNDGILKPIGKEYIFQELVNPIHNRKDNQVTVSLTVEYIDQQTKATQVSQFDLVLEKNGSNWKIVK</sequence>
<dbReference type="InterPro" id="IPR035628">
    <property type="entry name" value="TcpC_C"/>
</dbReference>
<evidence type="ECO:0000313" key="1">
    <source>
        <dbReference type="EMBL" id="AHZ86998.1"/>
    </source>
</evidence>
<dbReference type="EMBL" id="KJ690251">
    <property type="protein sequence ID" value="AHZ86998.1"/>
    <property type="molecule type" value="Genomic_DNA"/>
</dbReference>
<accession>A0A059V6K0</accession>
<protein>
    <submittedName>
        <fullName evidence="1">TcpC</fullName>
    </submittedName>
</protein>
<proteinExistence type="predicted"/>
<dbReference type="CDD" id="cd16428">
    <property type="entry name" value="TcpC_C"/>
    <property type="match status" value="1"/>
</dbReference>
<organism evidence="1">
    <name type="scientific">Streptococcus mitis</name>
    <dbReference type="NCBI Taxonomy" id="28037"/>
    <lineage>
        <taxon>Bacteria</taxon>
        <taxon>Bacillati</taxon>
        <taxon>Bacillota</taxon>
        <taxon>Bacilli</taxon>
        <taxon>Lactobacillales</taxon>
        <taxon>Streptococcaceae</taxon>
        <taxon>Streptococcus</taxon>
        <taxon>Streptococcus mitis group</taxon>
    </lineage>
</organism>
<dbReference type="InterPro" id="IPR010365">
    <property type="entry name" value="DUF961"/>
</dbReference>
<dbReference type="Gene3D" id="3.10.450.540">
    <property type="match status" value="2"/>
</dbReference>
<reference evidence="1" key="1">
    <citation type="submission" date="2014-04" db="EMBL/GenBank/DDBJ databases">
        <title>Tn6227 of Streptococcus mitis.</title>
        <authorList>
            <person name="Santoro F."/>
            <person name="Iannelli F."/>
        </authorList>
    </citation>
    <scope>NUCLEOTIDE SEQUENCE</scope>
    <source>
        <strain evidence="1">S022-V7-A3</strain>
    </source>
</reference>